<dbReference type="KEGG" id="kak:Kalk_00580"/>
<evidence type="ECO:0000313" key="7">
    <source>
        <dbReference type="Proteomes" id="UP000235116"/>
    </source>
</evidence>
<dbReference type="InterPro" id="IPR003844">
    <property type="entry name" value="UPF0060"/>
</dbReference>
<proteinExistence type="predicted"/>
<feature type="transmembrane region" description="Helical" evidence="5">
    <location>
        <begin position="16"/>
        <end position="35"/>
    </location>
</feature>
<evidence type="ECO:0008006" key="8">
    <source>
        <dbReference type="Google" id="ProtNLM"/>
    </source>
</evidence>
<accession>A0A2K9LF70</accession>
<keyword evidence="2 5" id="KW-0812">Transmembrane</keyword>
<dbReference type="GO" id="GO:0005886">
    <property type="term" value="C:plasma membrane"/>
    <property type="evidence" value="ECO:0007669"/>
    <property type="project" value="TreeGrafter"/>
</dbReference>
<dbReference type="EMBL" id="CP022684">
    <property type="protein sequence ID" value="AUM11026.1"/>
    <property type="molecule type" value="Genomic_DNA"/>
</dbReference>
<sequence length="63" mass="7190">MLTWLLSLYPTAGGRIYATYGVIYVSIVLLWLWGADEILPHLWDFVVVVIMLMGMGIVMFSPR</sequence>
<gene>
    <name evidence="6" type="ORF">Kalk_00580</name>
</gene>
<dbReference type="OrthoDB" id="123240at2"/>
<dbReference type="PANTHER" id="PTHR36116">
    <property type="entry name" value="UPF0060 MEMBRANE PROTEIN YNFA"/>
    <property type="match status" value="1"/>
</dbReference>
<feature type="transmembrane region" description="Helical" evidence="5">
    <location>
        <begin position="42"/>
        <end position="61"/>
    </location>
</feature>
<evidence type="ECO:0000256" key="5">
    <source>
        <dbReference type="SAM" id="Phobius"/>
    </source>
</evidence>
<dbReference type="Pfam" id="PF02694">
    <property type="entry name" value="UPF0060"/>
    <property type="match status" value="1"/>
</dbReference>
<evidence type="ECO:0000256" key="3">
    <source>
        <dbReference type="ARBA" id="ARBA00022989"/>
    </source>
</evidence>
<evidence type="ECO:0000256" key="2">
    <source>
        <dbReference type="ARBA" id="ARBA00022692"/>
    </source>
</evidence>
<protein>
    <recommendedName>
        <fullName evidence="8">YnfA family protein</fullName>
    </recommendedName>
</protein>
<dbReference type="AlphaFoldDB" id="A0A2K9LF70"/>
<evidence type="ECO:0000256" key="4">
    <source>
        <dbReference type="ARBA" id="ARBA00023136"/>
    </source>
</evidence>
<evidence type="ECO:0000313" key="6">
    <source>
        <dbReference type="EMBL" id="AUM11026.1"/>
    </source>
</evidence>
<keyword evidence="4 5" id="KW-0472">Membrane</keyword>
<keyword evidence="3 5" id="KW-1133">Transmembrane helix</keyword>
<dbReference type="Proteomes" id="UP000235116">
    <property type="component" value="Chromosome"/>
</dbReference>
<evidence type="ECO:0000256" key="1">
    <source>
        <dbReference type="ARBA" id="ARBA00022475"/>
    </source>
</evidence>
<organism evidence="6 7">
    <name type="scientific">Ketobacter alkanivorans</name>
    <dbReference type="NCBI Taxonomy" id="1917421"/>
    <lineage>
        <taxon>Bacteria</taxon>
        <taxon>Pseudomonadati</taxon>
        <taxon>Pseudomonadota</taxon>
        <taxon>Gammaproteobacteria</taxon>
        <taxon>Pseudomonadales</taxon>
        <taxon>Ketobacteraceae</taxon>
        <taxon>Ketobacter</taxon>
    </lineage>
</organism>
<dbReference type="PANTHER" id="PTHR36116:SF1">
    <property type="entry name" value="UPF0060 MEMBRANE PROTEIN YNFA"/>
    <property type="match status" value="1"/>
</dbReference>
<name>A0A2K9LF70_9GAMM</name>
<reference evidence="7" key="1">
    <citation type="submission" date="2017-08" db="EMBL/GenBank/DDBJ databases">
        <title>Direct submision.</title>
        <authorList>
            <person name="Kim S.-J."/>
            <person name="Rhee S.-K."/>
        </authorList>
    </citation>
    <scope>NUCLEOTIDE SEQUENCE [LARGE SCALE GENOMIC DNA]</scope>
    <source>
        <strain evidence="7">GI5</strain>
    </source>
</reference>
<keyword evidence="7" id="KW-1185">Reference proteome</keyword>
<keyword evidence="1" id="KW-1003">Cell membrane</keyword>